<keyword evidence="10" id="KW-1185">Reference proteome</keyword>
<proteinExistence type="inferred from homology"/>
<dbReference type="PANTHER" id="PTHR33048">
    <property type="entry name" value="PTH11-LIKE INTEGRAL MEMBRANE PROTEIN (AFU_ORTHOLOGUE AFUA_5G11245)"/>
    <property type="match status" value="1"/>
</dbReference>
<dbReference type="GO" id="GO:0016020">
    <property type="term" value="C:membrane"/>
    <property type="evidence" value="ECO:0007669"/>
    <property type="project" value="UniProtKB-SubCell"/>
</dbReference>
<dbReference type="AlphaFoldDB" id="A0A6G1JAT6"/>
<comment type="subcellular location">
    <subcellularLocation>
        <location evidence="1">Membrane</location>
        <topology evidence="1">Multi-pass membrane protein</topology>
    </subcellularLocation>
</comment>
<evidence type="ECO:0000256" key="3">
    <source>
        <dbReference type="ARBA" id="ARBA00022989"/>
    </source>
</evidence>
<accession>A0A6G1JAT6</accession>
<keyword evidence="4 7" id="KW-0472">Membrane</keyword>
<dbReference type="InterPro" id="IPR049326">
    <property type="entry name" value="Rhodopsin_dom_fungi"/>
</dbReference>
<dbReference type="OrthoDB" id="3934549at2759"/>
<dbReference type="InterPro" id="IPR052337">
    <property type="entry name" value="SAT4-like"/>
</dbReference>
<dbReference type="PANTHER" id="PTHR33048:SF124">
    <property type="entry name" value="INTEGRAL MEMBRANE PROTEIN"/>
    <property type="match status" value="1"/>
</dbReference>
<feature type="transmembrane region" description="Helical" evidence="7">
    <location>
        <begin position="121"/>
        <end position="144"/>
    </location>
</feature>
<comment type="similarity">
    <text evidence="5">Belongs to the SAT4 family.</text>
</comment>
<feature type="transmembrane region" description="Helical" evidence="7">
    <location>
        <begin position="212"/>
        <end position="232"/>
    </location>
</feature>
<dbReference type="Proteomes" id="UP000799291">
    <property type="component" value="Unassembled WGS sequence"/>
</dbReference>
<keyword evidence="2 7" id="KW-0812">Transmembrane</keyword>
<feature type="transmembrane region" description="Helical" evidence="7">
    <location>
        <begin position="42"/>
        <end position="61"/>
    </location>
</feature>
<protein>
    <recommendedName>
        <fullName evidence="8">Rhodopsin domain-containing protein</fullName>
    </recommendedName>
</protein>
<feature type="transmembrane region" description="Helical" evidence="7">
    <location>
        <begin position="73"/>
        <end position="90"/>
    </location>
</feature>
<evidence type="ECO:0000256" key="7">
    <source>
        <dbReference type="SAM" id="Phobius"/>
    </source>
</evidence>
<evidence type="ECO:0000256" key="2">
    <source>
        <dbReference type="ARBA" id="ARBA00022692"/>
    </source>
</evidence>
<evidence type="ECO:0000256" key="5">
    <source>
        <dbReference type="ARBA" id="ARBA00038359"/>
    </source>
</evidence>
<evidence type="ECO:0000313" key="9">
    <source>
        <dbReference type="EMBL" id="KAF2687331.1"/>
    </source>
</evidence>
<dbReference type="EMBL" id="MU005575">
    <property type="protein sequence ID" value="KAF2687331.1"/>
    <property type="molecule type" value="Genomic_DNA"/>
</dbReference>
<sequence length="352" mass="39686">MAVHGKLAIVIAFTLTSLSTVVVALRFYSRYYLVRKLGSPDWVMLIALIATWCSTVTNWYNIYYMDYSQVHDLASFSVVARGALLTMWIFRLNYMINHALIKISILLFYCYIASTHRAFHLIVRFMLGVVILASLTTMCVSIFLCRPVQDAWSVDVFLLGFQGIHADQCLNPIPLWLFNASFNLVTDVFIWFLPIPFFLNLRTMPVKRRLELSAIFSIGIVAVSASAVRLYVTVRWLSSFEENGLQWGNLLIWSQVEQHAGIIAASIPFLRPLVRKAMKARRCRDDQQSPGPVAKLIHGDQFTPENPVPVRTPIIPSPAPTYGSEVGVFRAPPSPLSPISPARPEMLAIHTV</sequence>
<feature type="domain" description="Rhodopsin" evidence="8">
    <location>
        <begin position="25"/>
        <end position="276"/>
    </location>
</feature>
<feature type="transmembrane region" description="Helical" evidence="7">
    <location>
        <begin position="180"/>
        <end position="200"/>
    </location>
</feature>
<evidence type="ECO:0000256" key="4">
    <source>
        <dbReference type="ARBA" id="ARBA00023136"/>
    </source>
</evidence>
<feature type="transmembrane region" description="Helical" evidence="7">
    <location>
        <begin position="252"/>
        <end position="274"/>
    </location>
</feature>
<evidence type="ECO:0000259" key="8">
    <source>
        <dbReference type="Pfam" id="PF20684"/>
    </source>
</evidence>
<dbReference type="Pfam" id="PF20684">
    <property type="entry name" value="Fung_rhodopsin"/>
    <property type="match status" value="1"/>
</dbReference>
<keyword evidence="3 7" id="KW-1133">Transmembrane helix</keyword>
<feature type="region of interest" description="Disordered" evidence="6">
    <location>
        <begin position="282"/>
        <end position="303"/>
    </location>
</feature>
<name>A0A6G1JAT6_9PLEO</name>
<gene>
    <name evidence="9" type="ORF">K458DRAFT_386159</name>
</gene>
<evidence type="ECO:0000313" key="10">
    <source>
        <dbReference type="Proteomes" id="UP000799291"/>
    </source>
</evidence>
<feature type="transmembrane region" description="Helical" evidence="7">
    <location>
        <begin position="96"/>
        <end position="114"/>
    </location>
</feature>
<reference evidence="9" key="1">
    <citation type="journal article" date="2020" name="Stud. Mycol.">
        <title>101 Dothideomycetes genomes: a test case for predicting lifestyles and emergence of pathogens.</title>
        <authorList>
            <person name="Haridas S."/>
            <person name="Albert R."/>
            <person name="Binder M."/>
            <person name="Bloem J."/>
            <person name="Labutti K."/>
            <person name="Salamov A."/>
            <person name="Andreopoulos B."/>
            <person name="Baker S."/>
            <person name="Barry K."/>
            <person name="Bills G."/>
            <person name="Bluhm B."/>
            <person name="Cannon C."/>
            <person name="Castanera R."/>
            <person name="Culley D."/>
            <person name="Daum C."/>
            <person name="Ezra D."/>
            <person name="Gonzalez J."/>
            <person name="Henrissat B."/>
            <person name="Kuo A."/>
            <person name="Liang C."/>
            <person name="Lipzen A."/>
            <person name="Lutzoni F."/>
            <person name="Magnuson J."/>
            <person name="Mondo S."/>
            <person name="Nolan M."/>
            <person name="Ohm R."/>
            <person name="Pangilinan J."/>
            <person name="Park H.-J."/>
            <person name="Ramirez L."/>
            <person name="Alfaro M."/>
            <person name="Sun H."/>
            <person name="Tritt A."/>
            <person name="Yoshinaga Y."/>
            <person name="Zwiers L.-H."/>
            <person name="Turgeon B."/>
            <person name="Goodwin S."/>
            <person name="Spatafora J."/>
            <person name="Crous P."/>
            <person name="Grigoriev I."/>
        </authorList>
    </citation>
    <scope>NUCLEOTIDE SEQUENCE</scope>
    <source>
        <strain evidence="9">CBS 122367</strain>
    </source>
</reference>
<organism evidence="9 10">
    <name type="scientific">Lentithecium fluviatile CBS 122367</name>
    <dbReference type="NCBI Taxonomy" id="1168545"/>
    <lineage>
        <taxon>Eukaryota</taxon>
        <taxon>Fungi</taxon>
        <taxon>Dikarya</taxon>
        <taxon>Ascomycota</taxon>
        <taxon>Pezizomycotina</taxon>
        <taxon>Dothideomycetes</taxon>
        <taxon>Pleosporomycetidae</taxon>
        <taxon>Pleosporales</taxon>
        <taxon>Massarineae</taxon>
        <taxon>Lentitheciaceae</taxon>
        <taxon>Lentithecium</taxon>
    </lineage>
</organism>
<evidence type="ECO:0000256" key="1">
    <source>
        <dbReference type="ARBA" id="ARBA00004141"/>
    </source>
</evidence>
<evidence type="ECO:0000256" key="6">
    <source>
        <dbReference type="SAM" id="MobiDB-lite"/>
    </source>
</evidence>